<organism evidence="2 3">
    <name type="scientific">Burkholderia aenigmatica</name>
    <dbReference type="NCBI Taxonomy" id="2015348"/>
    <lineage>
        <taxon>Bacteria</taxon>
        <taxon>Pseudomonadati</taxon>
        <taxon>Pseudomonadota</taxon>
        <taxon>Betaproteobacteria</taxon>
        <taxon>Burkholderiales</taxon>
        <taxon>Burkholderiaceae</taxon>
        <taxon>Burkholderia</taxon>
        <taxon>Burkholderia cepacia complex</taxon>
    </lineage>
</organism>
<reference evidence="2" key="1">
    <citation type="submission" date="2017-06" db="EMBL/GenBank/DDBJ databases">
        <authorList>
            <person name="Kim H.J."/>
            <person name="Triplett B.A."/>
        </authorList>
    </citation>
    <scope>NUCLEOTIDE SEQUENCE [LARGE SCALE GENOMIC DNA]</scope>
    <source>
        <strain evidence="2">AU17325</strain>
    </source>
</reference>
<comment type="caution">
    <text evidence="2">The sequence shown here is derived from an EMBL/GenBank/DDBJ whole genome shotgun (WGS) entry which is preliminary data.</text>
</comment>
<dbReference type="AlphaFoldDB" id="A0A228IUT0"/>
<evidence type="ECO:0000313" key="3">
    <source>
        <dbReference type="Proteomes" id="UP000214600"/>
    </source>
</evidence>
<reference evidence="3" key="2">
    <citation type="submission" date="2017-06" db="EMBL/GenBank/DDBJ databases">
        <authorList>
            <person name="LiPuma J."/>
            <person name="Spilker T."/>
        </authorList>
    </citation>
    <scope>NUCLEOTIDE SEQUENCE [LARGE SCALE GENOMIC DNA]</scope>
    <source>
        <strain evidence="3">AU17325</strain>
    </source>
</reference>
<dbReference type="Proteomes" id="UP000214600">
    <property type="component" value="Unassembled WGS sequence"/>
</dbReference>
<reference evidence="2 3" key="3">
    <citation type="submission" date="2017-08" db="EMBL/GenBank/DDBJ databases">
        <title>WGS of novel Burkholderia cepaca complex species.</title>
        <authorList>
            <person name="Lipuma J."/>
            <person name="Spilker T."/>
        </authorList>
    </citation>
    <scope>NUCLEOTIDE SEQUENCE [LARGE SCALE GENOMIC DNA]</scope>
    <source>
        <strain evidence="2 3">AU17325</strain>
    </source>
</reference>
<accession>A0A228IUT0</accession>
<sequence>MKKIAFACVVVLFAGCGKQAPSTTVERPAPPNFVADGNAPTPQIAAEFIQKYVAVTQAAIDRTPYSAADASEQMRRAQEMYRVDGAHLERWLNAGVALFTAAGDQTCKIYVMSIYSAWKTAYPLNGPPLAVELEQKRKVAAQVKEYAGYCANHMKLASWGTGAK</sequence>
<proteinExistence type="predicted"/>
<gene>
    <name evidence="2" type="ORF">CFB84_13875</name>
    <name evidence="1" type="ORF">CFB84_32545</name>
</gene>
<evidence type="ECO:0000313" key="1">
    <source>
        <dbReference type="EMBL" id="OXI36736.1"/>
    </source>
</evidence>
<dbReference type="RefSeq" id="WP_089453473.1">
    <property type="nucleotide sequence ID" value="NZ_NKFA01000006.1"/>
</dbReference>
<name>A0A228IUT0_9BURK</name>
<dbReference type="EMBL" id="NKFA01000006">
    <property type="protein sequence ID" value="OXI45919.1"/>
    <property type="molecule type" value="Genomic_DNA"/>
</dbReference>
<evidence type="ECO:0000313" key="2">
    <source>
        <dbReference type="EMBL" id="OXI45919.1"/>
    </source>
</evidence>
<evidence type="ECO:0008006" key="4">
    <source>
        <dbReference type="Google" id="ProtNLM"/>
    </source>
</evidence>
<dbReference type="OrthoDB" id="9894514at2"/>
<protein>
    <recommendedName>
        <fullName evidence="4">Lipoprotein</fullName>
    </recommendedName>
</protein>
<dbReference type="EMBL" id="NKFA01000020">
    <property type="protein sequence ID" value="OXI36736.1"/>
    <property type="molecule type" value="Genomic_DNA"/>
</dbReference>
<dbReference type="PROSITE" id="PS51257">
    <property type="entry name" value="PROKAR_LIPOPROTEIN"/>
    <property type="match status" value="1"/>
</dbReference>